<dbReference type="EMBL" id="LAZR01017333">
    <property type="protein sequence ID" value="KKM00861.1"/>
    <property type="molecule type" value="Genomic_DNA"/>
</dbReference>
<sequence length="90" mass="9990">MVKAKIKLNENEQKVLEVLSEVGHSDFYVAFDYIGDYASLSYKEVRVAARSLRKKGLAEYMRGLMTDDSEVAGSGYAITADGRDFISEGD</sequence>
<comment type="caution">
    <text evidence="1">The sequence shown here is derived from an EMBL/GenBank/DDBJ whole genome shotgun (WGS) entry which is preliminary data.</text>
</comment>
<organism evidence="1">
    <name type="scientific">marine sediment metagenome</name>
    <dbReference type="NCBI Taxonomy" id="412755"/>
    <lineage>
        <taxon>unclassified sequences</taxon>
        <taxon>metagenomes</taxon>
        <taxon>ecological metagenomes</taxon>
    </lineage>
</organism>
<protein>
    <submittedName>
        <fullName evidence="1">Uncharacterized protein</fullName>
    </submittedName>
</protein>
<reference evidence="1" key="1">
    <citation type="journal article" date="2015" name="Nature">
        <title>Complex archaea that bridge the gap between prokaryotes and eukaryotes.</title>
        <authorList>
            <person name="Spang A."/>
            <person name="Saw J.H."/>
            <person name="Jorgensen S.L."/>
            <person name="Zaremba-Niedzwiedzka K."/>
            <person name="Martijn J."/>
            <person name="Lind A.E."/>
            <person name="van Eijk R."/>
            <person name="Schleper C."/>
            <person name="Guy L."/>
            <person name="Ettema T.J."/>
        </authorList>
    </citation>
    <scope>NUCLEOTIDE SEQUENCE</scope>
</reference>
<proteinExistence type="predicted"/>
<evidence type="ECO:0000313" key="1">
    <source>
        <dbReference type="EMBL" id="KKM00861.1"/>
    </source>
</evidence>
<dbReference type="AlphaFoldDB" id="A0A0F9J4N7"/>
<gene>
    <name evidence="1" type="ORF">LCGC14_1800240</name>
</gene>
<accession>A0A0F9J4N7</accession>
<name>A0A0F9J4N7_9ZZZZ</name>